<dbReference type="AlphaFoldDB" id="A0A0R3QI70"/>
<dbReference type="EMBL" id="UZAG01005711">
    <property type="protein sequence ID" value="VDO17993.1"/>
    <property type="molecule type" value="Genomic_DNA"/>
</dbReference>
<organism evidence="4">
    <name type="scientific">Brugia timori</name>
    <dbReference type="NCBI Taxonomy" id="42155"/>
    <lineage>
        <taxon>Eukaryota</taxon>
        <taxon>Metazoa</taxon>
        <taxon>Ecdysozoa</taxon>
        <taxon>Nematoda</taxon>
        <taxon>Chromadorea</taxon>
        <taxon>Rhabditida</taxon>
        <taxon>Spirurina</taxon>
        <taxon>Spiruromorpha</taxon>
        <taxon>Filarioidea</taxon>
        <taxon>Onchocercidae</taxon>
        <taxon>Brugia</taxon>
    </lineage>
</organism>
<name>A0A0R3QI70_9BILA</name>
<feature type="region of interest" description="Disordered" evidence="1">
    <location>
        <begin position="98"/>
        <end position="128"/>
    </location>
</feature>
<proteinExistence type="predicted"/>
<gene>
    <name evidence="2" type="ORF">BTMF_LOCUS5352</name>
</gene>
<feature type="compositionally biased region" description="Acidic residues" evidence="1">
    <location>
        <begin position="99"/>
        <end position="124"/>
    </location>
</feature>
<protein>
    <submittedName>
        <fullName evidence="4">LigA</fullName>
    </submittedName>
</protein>
<reference evidence="2 3" key="2">
    <citation type="submission" date="2018-11" db="EMBL/GenBank/DDBJ databases">
        <authorList>
            <consortium name="Pathogen Informatics"/>
        </authorList>
    </citation>
    <scope>NUCLEOTIDE SEQUENCE [LARGE SCALE GENOMIC DNA]</scope>
</reference>
<reference evidence="4" key="1">
    <citation type="submission" date="2017-02" db="UniProtKB">
        <authorList>
            <consortium name="WormBaseParasite"/>
        </authorList>
    </citation>
    <scope>IDENTIFICATION</scope>
</reference>
<evidence type="ECO:0000313" key="4">
    <source>
        <dbReference type="WBParaSite" id="BTMF_0000609801-mRNA-1"/>
    </source>
</evidence>
<evidence type="ECO:0000256" key="1">
    <source>
        <dbReference type="SAM" id="MobiDB-lite"/>
    </source>
</evidence>
<dbReference type="Proteomes" id="UP000280834">
    <property type="component" value="Unassembled WGS sequence"/>
</dbReference>
<evidence type="ECO:0000313" key="3">
    <source>
        <dbReference type="Proteomes" id="UP000280834"/>
    </source>
</evidence>
<accession>A0A0R3QI70</accession>
<keyword evidence="3" id="KW-1185">Reference proteome</keyword>
<dbReference type="WBParaSite" id="BTMF_0000609801-mRNA-1">
    <property type="protein sequence ID" value="BTMF_0000609801-mRNA-1"/>
    <property type="gene ID" value="BTMF_0000609801"/>
</dbReference>
<evidence type="ECO:0000313" key="2">
    <source>
        <dbReference type="EMBL" id="VDO17993.1"/>
    </source>
</evidence>
<sequence>MSWRPPIQQHAGSADQRVRCREARQRRENGLHALDLDGHHDLAALRPLGAAASRRFRAIRGPDLAYLGIDAGRHGQPAACPLPRDAAGLGLARAQAGLGEDDGEADDGVEHGEEDQEHDAELDGIDPPLQAGLRRRAPMRAVPSAVRGGHDVLSRRSLASVAALGLDRGVEELRNRVLEALQVALVAAIGDRSWNRPRRRGTDRTTALPVEQRQRRVSDLGRRKRLLRIGHGVFQRGRLGGRGGGGFLVGLQRHGRSCAGRLLGDGRLCEPESGDGEAGLRQDVAEGGAVGHGVPSWMELDGRGVSAAATGAGSSRGAARNRLDLREGLSARGAAASLRIAAGAG</sequence>